<evidence type="ECO:0008006" key="3">
    <source>
        <dbReference type="Google" id="ProtNLM"/>
    </source>
</evidence>
<reference evidence="2" key="2">
    <citation type="submission" date="2007-04" db="EMBL/GenBank/DDBJ databases">
        <title>Complete genome sequence of the nitrogen-fixing bacterium Azorhizobium caulinodans ORS571.</title>
        <authorList>
            <person name="Lee K.B."/>
            <person name="Backer P.D."/>
            <person name="Aono T."/>
            <person name="Liu C.T."/>
            <person name="Suzuki S."/>
            <person name="Suzuki T."/>
            <person name="Kaneko T."/>
            <person name="Yamada M."/>
            <person name="Tabata S."/>
            <person name="Kupfer D.M."/>
            <person name="Najar F.Z."/>
            <person name="Wiley G.B."/>
            <person name="Roe B."/>
            <person name="Binnewies T."/>
            <person name="Ussery D."/>
            <person name="Vereecke D."/>
            <person name="Gevers D."/>
            <person name="Holsters M."/>
            <person name="Oyaizu H."/>
        </authorList>
    </citation>
    <scope>NUCLEOTIDE SEQUENCE [LARGE SCALE GENOMIC DNA]</scope>
    <source>
        <strain evidence="2">ATCC 43989 / DSM 5975 / JCM 20966 / LMG 6465 / NBRC 14845 / NCIMB 13405 / ORS 571</strain>
    </source>
</reference>
<organism evidence="1 2">
    <name type="scientific">Azorhizobium caulinodans (strain ATCC 43989 / DSM 5975 / JCM 20966 / LMG 6465 / NBRC 14845 / NCIMB 13405 / ORS 571)</name>
    <dbReference type="NCBI Taxonomy" id="438753"/>
    <lineage>
        <taxon>Bacteria</taxon>
        <taxon>Pseudomonadati</taxon>
        <taxon>Pseudomonadota</taxon>
        <taxon>Alphaproteobacteria</taxon>
        <taxon>Hyphomicrobiales</taxon>
        <taxon>Xanthobacteraceae</taxon>
        <taxon>Azorhizobium</taxon>
    </lineage>
</organism>
<dbReference type="eggNOG" id="COG2929">
    <property type="taxonomic scope" value="Bacteria"/>
</dbReference>
<keyword evidence="2" id="KW-1185">Reference proteome</keyword>
<reference evidence="1 2" key="1">
    <citation type="journal article" date="2007" name="Appl. Environ. Microbiol.">
        <title>Rhizobial factors required for stem nodule maturation and maintenance in Sesbania rostrata-Azorhizobium caulinodans ORS571 symbiosis.</title>
        <authorList>
            <person name="Suzuki S."/>
            <person name="Aono T."/>
            <person name="Lee KB."/>
            <person name="Suzuki T."/>
            <person name="Liu CT."/>
            <person name="Miwa H."/>
            <person name="Wakao S."/>
            <person name="Iki T."/>
            <person name="Oyaizu H."/>
        </authorList>
    </citation>
    <scope>NUCLEOTIDE SEQUENCE [LARGE SCALE GENOMIC DNA]</scope>
    <source>
        <strain evidence="2">ATCC 43989 / DSM 5975 / JCM 20966 / LMG 6465 / NBRC 14845 / NCIMB 13405 / ORS 571</strain>
    </source>
</reference>
<dbReference type="InterPro" id="IPR038573">
    <property type="entry name" value="BrnT_sf"/>
</dbReference>
<dbReference type="Proteomes" id="UP000000270">
    <property type="component" value="Chromosome"/>
</dbReference>
<dbReference type="STRING" id="438753.AZC_3641"/>
<dbReference type="Pfam" id="PF04365">
    <property type="entry name" value="BrnT_toxin"/>
    <property type="match status" value="1"/>
</dbReference>
<evidence type="ECO:0000313" key="1">
    <source>
        <dbReference type="EMBL" id="BAF89639.1"/>
    </source>
</evidence>
<sequence length="95" mass="11066">MPMPELCFEWDATKNETNIAKHRISFPTVARAMVEKPYLSLRSDRGGEERHVSIIEIQGKLFAVIHVQRGEAIRIISARRARKDEEQQYRALFAR</sequence>
<reference evidence="1 2" key="3">
    <citation type="journal article" date="2008" name="BMC Genomics">
        <title>The genome of the versatile nitrogen fixer Azorhizobium caulinodans ORS571.</title>
        <authorList>
            <person name="Lee KB."/>
            <person name="Backer P.D."/>
            <person name="Aono T."/>
            <person name="Liu CT."/>
            <person name="Suzuki S."/>
            <person name="Suzuki T."/>
            <person name="Kaneko T."/>
            <person name="Yamada M."/>
            <person name="Tabata S."/>
            <person name="Kupfer D.M."/>
            <person name="Najar F.Z."/>
            <person name="Wiley G.B."/>
            <person name="Roe B."/>
            <person name="Binnewies T.T."/>
            <person name="Ussery D.W."/>
            <person name="D'Haeze W."/>
            <person name="Herder J.D."/>
            <person name="Gevers D."/>
            <person name="Vereecke D."/>
            <person name="Holsters M."/>
            <person name="Oyaizu H."/>
        </authorList>
    </citation>
    <scope>NUCLEOTIDE SEQUENCE [LARGE SCALE GENOMIC DNA]</scope>
    <source>
        <strain evidence="2">ATCC 43989 / DSM 5975 / JCM 20966 / LMG 6465 / NBRC 14845 / NCIMB 13405 / ORS 571</strain>
    </source>
</reference>
<dbReference type="Gene3D" id="3.10.450.530">
    <property type="entry name" value="Ribonuclease toxin, BrnT, of type II toxin-antitoxin system"/>
    <property type="match status" value="1"/>
</dbReference>
<protein>
    <recommendedName>
        <fullName evidence="3">BrnT family toxin</fullName>
    </recommendedName>
</protein>
<reference evidence="1 2" key="4">
    <citation type="journal article" date="2009" name="Appl. Environ. Microbiol.">
        <title>Comparative genome-wide transcriptional profiling of Azorhizobium caulinodans ORS571 grown under free-living and symbiotic conditions.</title>
        <authorList>
            <person name="Tsukada S."/>
            <person name="Aono T."/>
            <person name="Akiba N."/>
            <person name="Lee KB."/>
            <person name="Liu CT."/>
            <person name="Toyazaki H."/>
            <person name="Oyaizu H."/>
        </authorList>
    </citation>
    <scope>NUCLEOTIDE SEQUENCE [LARGE SCALE GENOMIC DNA]</scope>
    <source>
        <strain evidence="2">ATCC 43989 / DSM 5975 / JCM 20966 / LMG 6465 / NBRC 14845 / NCIMB 13405 / ORS 571</strain>
    </source>
</reference>
<dbReference type="InterPro" id="IPR007460">
    <property type="entry name" value="BrnT_toxin"/>
</dbReference>
<dbReference type="AlphaFoldDB" id="A8IFR0"/>
<dbReference type="HOGENOM" id="CLU_149290_1_1_5"/>
<gene>
    <name evidence="1" type="ordered locus">AZC_3641</name>
</gene>
<proteinExistence type="predicted"/>
<dbReference type="KEGG" id="azc:AZC_3641"/>
<name>A8IFR0_AZOC5</name>
<accession>A8IFR0</accession>
<reference evidence="1 2" key="6">
    <citation type="journal article" date="2011" name="Appl. Environ. Microbiol.">
        <title>Involvement of the azorhizobial chromosome partition gene (parA) in the onset of bacteroid differentiation during Sesbania rostrata stem nodule development.</title>
        <authorList>
            <person name="Liu CT."/>
            <person name="Lee KB."/>
            <person name="Wang YS."/>
            <person name="Peng MH."/>
            <person name="Lee KT."/>
            <person name="Suzuki S."/>
            <person name="Suzuki T."/>
            <person name="Oyaizu H."/>
        </authorList>
    </citation>
    <scope>NUCLEOTIDE SEQUENCE [LARGE SCALE GENOMIC DNA]</scope>
    <source>
        <strain evidence="2">ATCC 43989 / DSM 5975 / JCM 20966 / LMG 6465 / NBRC 14845 / NCIMB 13405 / ORS 571</strain>
    </source>
</reference>
<dbReference type="EMBL" id="AP009384">
    <property type="protein sequence ID" value="BAF89639.1"/>
    <property type="molecule type" value="Genomic_DNA"/>
</dbReference>
<evidence type="ECO:0000313" key="2">
    <source>
        <dbReference type="Proteomes" id="UP000000270"/>
    </source>
</evidence>
<reference evidence="1 2" key="5">
    <citation type="journal article" date="2010" name="Appl. Environ. Microbiol.">
        <title>phrR-like gene praR of Azorhizobium caulinodans ORS571 is essential for symbiosis with Sesbania rostrata and is involved in expression of reb genes.</title>
        <authorList>
            <person name="Akiba N."/>
            <person name="Aono T."/>
            <person name="Toyazaki H."/>
            <person name="Sato S."/>
            <person name="Oyaizu H."/>
        </authorList>
    </citation>
    <scope>NUCLEOTIDE SEQUENCE [LARGE SCALE GENOMIC DNA]</scope>
    <source>
        <strain evidence="2">ATCC 43989 / DSM 5975 / JCM 20966 / LMG 6465 / NBRC 14845 / NCIMB 13405 / ORS 571</strain>
    </source>
</reference>